<dbReference type="STRING" id="101127.A0A1X2GCB4"/>
<dbReference type="InterPro" id="IPR036859">
    <property type="entry name" value="CAP-Gly_dom_sf"/>
</dbReference>
<dbReference type="Gene3D" id="2.30.30.190">
    <property type="entry name" value="CAP Gly-rich-like domain"/>
    <property type="match status" value="1"/>
</dbReference>
<evidence type="ECO:0000313" key="3">
    <source>
        <dbReference type="EMBL" id="ORX50481.1"/>
    </source>
</evidence>
<dbReference type="SMART" id="SM01052">
    <property type="entry name" value="CAP_GLY"/>
    <property type="match status" value="1"/>
</dbReference>
<keyword evidence="1" id="KW-0175">Coiled coil</keyword>
<dbReference type="PROSITE" id="PS00845">
    <property type="entry name" value="CAP_GLY_1"/>
    <property type="match status" value="1"/>
</dbReference>
<gene>
    <name evidence="3" type="ORF">DM01DRAFT_1337661</name>
</gene>
<feature type="domain" description="CAP-Gly" evidence="2">
    <location>
        <begin position="37"/>
        <end position="80"/>
    </location>
</feature>
<proteinExistence type="predicted"/>
<dbReference type="InterPro" id="IPR000938">
    <property type="entry name" value="CAP-Gly_domain"/>
</dbReference>
<protein>
    <recommendedName>
        <fullName evidence="2">CAP-Gly domain-containing protein</fullName>
    </recommendedName>
</protein>
<dbReference type="SUPFAM" id="SSF74924">
    <property type="entry name" value="Cap-Gly domain"/>
    <property type="match status" value="1"/>
</dbReference>
<accession>A0A1X2GCB4</accession>
<dbReference type="PROSITE" id="PS50245">
    <property type="entry name" value="CAP_GLY_2"/>
    <property type="match status" value="1"/>
</dbReference>
<dbReference type="AlphaFoldDB" id="A0A1X2GCB4"/>
<dbReference type="PANTHER" id="PTHR18916">
    <property type="entry name" value="DYNACTIN 1-RELATED MICROTUBULE-BINDING"/>
    <property type="match status" value="1"/>
</dbReference>
<keyword evidence="4" id="KW-1185">Reference proteome</keyword>
<sequence length="413" mass="47096">MSLPTQASLAMDDDSPRVGDRVLVAGKNLVGTLRYLGPTEFKPGIWAGIELEEIGTGKNNGSVHDVTYFTCPDTTGIFVLASKIALISRAIENTPIVKKSFYSLPSKSTSFLKRRSQTKQRVASPPAEQLQLICDQQRQQILDLEQKILAMQLADDDKKKQIADAKAQLGWEQHRLYEVRKEKDQLQLQVQQWQQKSEQNVRNWDISKSHHRKEVAQLLEQQTQLIRELQTERSQVDQLKESLANLTQACQPLVLHKALSTPASTQSLQDQLEQLPDRVQRLADQAHQRFETERQQRRVIHDLRRDITHLETLIDTSVGKESDLLDSLDRERQYNKQLVHELKHVRQLIKPSSSDSEEDDLDPLPPYCEICELVGHDLMSCKQIDMLPTPETKSLDSPIMALSPIRSAMIPSL</sequence>
<dbReference type="EMBL" id="MCGT01000023">
    <property type="protein sequence ID" value="ORX50481.1"/>
    <property type="molecule type" value="Genomic_DNA"/>
</dbReference>
<name>A0A1X2GCB4_9FUNG</name>
<evidence type="ECO:0000256" key="1">
    <source>
        <dbReference type="SAM" id="Coils"/>
    </source>
</evidence>
<comment type="caution">
    <text evidence="3">The sequence shown here is derived from an EMBL/GenBank/DDBJ whole genome shotgun (WGS) entry which is preliminary data.</text>
</comment>
<evidence type="ECO:0000313" key="4">
    <source>
        <dbReference type="Proteomes" id="UP000242146"/>
    </source>
</evidence>
<evidence type="ECO:0000259" key="2">
    <source>
        <dbReference type="PROSITE" id="PS50245"/>
    </source>
</evidence>
<dbReference type="Pfam" id="PF01302">
    <property type="entry name" value="CAP_GLY"/>
    <property type="match status" value="1"/>
</dbReference>
<organism evidence="3 4">
    <name type="scientific">Hesseltinella vesiculosa</name>
    <dbReference type="NCBI Taxonomy" id="101127"/>
    <lineage>
        <taxon>Eukaryota</taxon>
        <taxon>Fungi</taxon>
        <taxon>Fungi incertae sedis</taxon>
        <taxon>Mucoromycota</taxon>
        <taxon>Mucoromycotina</taxon>
        <taxon>Mucoromycetes</taxon>
        <taxon>Mucorales</taxon>
        <taxon>Cunninghamellaceae</taxon>
        <taxon>Hesseltinella</taxon>
    </lineage>
</organism>
<feature type="coiled-coil region" evidence="1">
    <location>
        <begin position="127"/>
        <end position="249"/>
    </location>
</feature>
<dbReference type="Proteomes" id="UP000242146">
    <property type="component" value="Unassembled WGS sequence"/>
</dbReference>
<dbReference type="OrthoDB" id="2130750at2759"/>
<reference evidence="3 4" key="1">
    <citation type="submission" date="2016-07" db="EMBL/GenBank/DDBJ databases">
        <title>Pervasive Adenine N6-methylation of Active Genes in Fungi.</title>
        <authorList>
            <consortium name="DOE Joint Genome Institute"/>
            <person name="Mondo S.J."/>
            <person name="Dannebaum R.O."/>
            <person name="Kuo R.C."/>
            <person name="Labutti K."/>
            <person name="Haridas S."/>
            <person name="Kuo A."/>
            <person name="Salamov A."/>
            <person name="Ahrendt S.R."/>
            <person name="Lipzen A."/>
            <person name="Sullivan W."/>
            <person name="Andreopoulos W.B."/>
            <person name="Clum A."/>
            <person name="Lindquist E."/>
            <person name="Daum C."/>
            <person name="Ramamoorthy G.K."/>
            <person name="Gryganskyi A."/>
            <person name="Culley D."/>
            <person name="Magnuson J.K."/>
            <person name="James T.Y."/>
            <person name="O'Malley M.A."/>
            <person name="Stajich J.E."/>
            <person name="Spatafora J.W."/>
            <person name="Visel A."/>
            <person name="Grigoriev I.V."/>
        </authorList>
    </citation>
    <scope>NUCLEOTIDE SEQUENCE [LARGE SCALE GENOMIC DNA]</scope>
    <source>
        <strain evidence="3 4">NRRL 3301</strain>
    </source>
</reference>